<keyword evidence="5 10" id="KW-0812">Transmembrane</keyword>
<protein>
    <submittedName>
        <fullName evidence="11">Nucleotide-diphospho-sugar transferase</fullName>
    </submittedName>
</protein>
<dbReference type="GO" id="GO:0000026">
    <property type="term" value="F:alpha-1,2-mannosyltransferase activity"/>
    <property type="evidence" value="ECO:0007669"/>
    <property type="project" value="TreeGrafter"/>
</dbReference>
<dbReference type="InterPro" id="IPR029044">
    <property type="entry name" value="Nucleotide-diphossugar_trans"/>
</dbReference>
<comment type="similarity">
    <text evidence="3">Belongs to the MNN1/MNT family.</text>
</comment>
<evidence type="ECO:0000256" key="7">
    <source>
        <dbReference type="ARBA" id="ARBA00022989"/>
    </source>
</evidence>
<sequence length="490" mass="54615">MRVTLKLALRFVAVIASIILVVLSFSQSNIAYQTLSDRLSAINPNKYGGRPPTSRPLTTNTTQSIDSVQQLWAVWAEVYKSTRPDAAKIELMFNAANLPISADDNSSRTQHREQLQGLDSISQLQVAHSKFVSHLQAWPEDLADRVFNGTGVVIVGGGEYFGPAIIGIHMLRRSGSNLPVEVFVTDASEYEEKLCKDYLPKLGASCLMLSDFIQGFKVTHYQLKSLAMLLSSFEHVLYLDSDSIPLLKPESELFATEPYVSTGLVIWPDFWISTESPSFYKVVGLDKMPPDLPKSSSEAGQLLINKSKHLKTLLLATYYNIYGPNYYYPLLSQGALGQGDKETFMAAAMVLNTSYYRVKTGVESVGRNTGDEVKGSGMIQFSPSDDFQKHNGNTNTKPRAAFIHANTPKMNAGHLVDEGDLLGAVDSMPLRLWGPQEEQMRKFGVDLEKAVWELIVQTGCELADVIREWSDREDLCRRLNQHWDGVFKED</sequence>
<evidence type="ECO:0000256" key="6">
    <source>
        <dbReference type="ARBA" id="ARBA00022968"/>
    </source>
</evidence>
<dbReference type="GO" id="GO:0046354">
    <property type="term" value="P:mannan biosynthetic process"/>
    <property type="evidence" value="ECO:0007669"/>
    <property type="project" value="TreeGrafter"/>
</dbReference>
<evidence type="ECO:0000256" key="4">
    <source>
        <dbReference type="ARBA" id="ARBA00022679"/>
    </source>
</evidence>
<evidence type="ECO:0000256" key="2">
    <source>
        <dbReference type="ARBA" id="ARBA00004922"/>
    </source>
</evidence>
<reference evidence="11 12" key="1">
    <citation type="submission" date="2018-10" db="EMBL/GenBank/DDBJ databases">
        <title>Fifty Aureobasidium pullulans genomes reveal a recombining polyextremotolerant generalist.</title>
        <authorList>
            <person name="Gostincar C."/>
            <person name="Turk M."/>
            <person name="Zajc J."/>
            <person name="Gunde-Cimerman N."/>
        </authorList>
    </citation>
    <scope>NUCLEOTIDE SEQUENCE [LARGE SCALE GENOMIC DNA]</scope>
    <source>
        <strain evidence="11 12">EXF-11318</strain>
    </source>
</reference>
<evidence type="ECO:0000256" key="9">
    <source>
        <dbReference type="ARBA" id="ARBA00023136"/>
    </source>
</evidence>
<keyword evidence="7 10" id="KW-1133">Transmembrane helix</keyword>
<evidence type="ECO:0000256" key="5">
    <source>
        <dbReference type="ARBA" id="ARBA00022692"/>
    </source>
</evidence>
<proteinExistence type="inferred from homology"/>
<dbReference type="SUPFAM" id="SSF53448">
    <property type="entry name" value="Nucleotide-diphospho-sugar transferases"/>
    <property type="match status" value="1"/>
</dbReference>
<comment type="subcellular location">
    <subcellularLocation>
        <location evidence="1">Golgi apparatus membrane</location>
        <topology evidence="1">Single-pass type II membrane protein</topology>
    </subcellularLocation>
</comment>
<evidence type="ECO:0000256" key="1">
    <source>
        <dbReference type="ARBA" id="ARBA00004323"/>
    </source>
</evidence>
<evidence type="ECO:0000256" key="10">
    <source>
        <dbReference type="SAM" id="Phobius"/>
    </source>
</evidence>
<dbReference type="EMBL" id="QZAJ01000210">
    <property type="protein sequence ID" value="THW14060.1"/>
    <property type="molecule type" value="Genomic_DNA"/>
</dbReference>
<evidence type="ECO:0000313" key="11">
    <source>
        <dbReference type="EMBL" id="THW14060.1"/>
    </source>
</evidence>
<dbReference type="Pfam" id="PF11051">
    <property type="entry name" value="Mannosyl_trans3"/>
    <property type="match status" value="2"/>
</dbReference>
<gene>
    <name evidence="11" type="ORF">D6D24_05696</name>
</gene>
<keyword evidence="9 10" id="KW-0472">Membrane</keyword>
<accession>A0A4S8VU95</accession>
<dbReference type="GO" id="GO:0000139">
    <property type="term" value="C:Golgi membrane"/>
    <property type="evidence" value="ECO:0007669"/>
    <property type="project" value="UniProtKB-SubCell"/>
</dbReference>
<comment type="pathway">
    <text evidence="2">Protein modification; protein glycosylation.</text>
</comment>
<keyword evidence="4 11" id="KW-0808">Transferase</keyword>
<keyword evidence="6" id="KW-0735">Signal-anchor</keyword>
<evidence type="ECO:0000256" key="8">
    <source>
        <dbReference type="ARBA" id="ARBA00023034"/>
    </source>
</evidence>
<dbReference type="InterPro" id="IPR022751">
    <property type="entry name" value="Alpha_mannosyltransferase"/>
</dbReference>
<organism evidence="11 12">
    <name type="scientific">Aureobasidium pullulans</name>
    <name type="common">Black yeast</name>
    <name type="synonym">Pullularia pullulans</name>
    <dbReference type="NCBI Taxonomy" id="5580"/>
    <lineage>
        <taxon>Eukaryota</taxon>
        <taxon>Fungi</taxon>
        <taxon>Dikarya</taxon>
        <taxon>Ascomycota</taxon>
        <taxon>Pezizomycotina</taxon>
        <taxon>Dothideomycetes</taxon>
        <taxon>Dothideomycetidae</taxon>
        <taxon>Dothideales</taxon>
        <taxon>Saccotheciaceae</taxon>
        <taxon>Aureobasidium</taxon>
    </lineage>
</organism>
<feature type="transmembrane region" description="Helical" evidence="10">
    <location>
        <begin position="7"/>
        <end position="26"/>
    </location>
</feature>
<evidence type="ECO:0000256" key="3">
    <source>
        <dbReference type="ARBA" id="ARBA00009105"/>
    </source>
</evidence>
<dbReference type="Gene3D" id="3.90.550.10">
    <property type="entry name" value="Spore Coat Polysaccharide Biosynthesis Protein SpsA, Chain A"/>
    <property type="match status" value="1"/>
</dbReference>
<dbReference type="PANTHER" id="PTHR31646">
    <property type="entry name" value="ALPHA-1,2-MANNOSYLTRANSFERASE MNN2"/>
    <property type="match status" value="1"/>
</dbReference>
<dbReference type="AlphaFoldDB" id="A0A4S8VU95"/>
<dbReference type="PANTHER" id="PTHR31646:SF1">
    <property type="entry name" value="ALPHA-1,2-MANNOSYLTRANSFERASE MNN2"/>
    <property type="match status" value="1"/>
</dbReference>
<evidence type="ECO:0000313" key="12">
    <source>
        <dbReference type="Proteomes" id="UP000308014"/>
    </source>
</evidence>
<comment type="caution">
    <text evidence="11">The sequence shown here is derived from an EMBL/GenBank/DDBJ whole genome shotgun (WGS) entry which is preliminary data.</text>
</comment>
<dbReference type="Proteomes" id="UP000308014">
    <property type="component" value="Unassembled WGS sequence"/>
</dbReference>
<name>A0A4S8VU95_AURPU</name>
<keyword evidence="8" id="KW-0333">Golgi apparatus</keyword>